<organism evidence="2 3">
    <name type="scientific">Leersia perrieri</name>
    <dbReference type="NCBI Taxonomy" id="77586"/>
    <lineage>
        <taxon>Eukaryota</taxon>
        <taxon>Viridiplantae</taxon>
        <taxon>Streptophyta</taxon>
        <taxon>Embryophyta</taxon>
        <taxon>Tracheophyta</taxon>
        <taxon>Spermatophyta</taxon>
        <taxon>Magnoliopsida</taxon>
        <taxon>Liliopsida</taxon>
        <taxon>Poales</taxon>
        <taxon>Poaceae</taxon>
        <taxon>BOP clade</taxon>
        <taxon>Oryzoideae</taxon>
        <taxon>Oryzeae</taxon>
        <taxon>Oryzinae</taxon>
        <taxon>Leersia</taxon>
    </lineage>
</organism>
<proteinExistence type="predicted"/>
<dbReference type="PANTHER" id="PTHR40637:SF1">
    <property type="entry name" value="ESSS SUBUNIT OF NADH:UBIQUINONE OXIDOREDUCTASE (COMPLEX I) PROTEIN"/>
    <property type="match status" value="1"/>
</dbReference>
<sequence length="68" mass="7097">MPAISAAAAAAGAMLHARIRAASLRVRGGAGGGGRWTTPGHEERPKGYLFNRPAAAGESRGWEDWELP</sequence>
<keyword evidence="3" id="KW-1185">Reference proteome</keyword>
<dbReference type="Gramene" id="LPERR08G16710.1">
    <property type="protein sequence ID" value="LPERR08G16710.1"/>
    <property type="gene ID" value="LPERR08G16710"/>
</dbReference>
<dbReference type="PANTHER" id="PTHR40637">
    <property type="entry name" value="ESSS SUBUNIT OF NADH:UBIQUINONE OXIDOREDUCTASE (COMPLEX I) PROTEIN"/>
    <property type="match status" value="1"/>
</dbReference>
<dbReference type="HOGENOM" id="CLU_2797627_0_0_1"/>
<evidence type="ECO:0000256" key="1">
    <source>
        <dbReference type="SAM" id="MobiDB-lite"/>
    </source>
</evidence>
<reference evidence="3" key="2">
    <citation type="submission" date="2013-12" db="EMBL/GenBank/DDBJ databases">
        <authorList>
            <person name="Yu Y."/>
            <person name="Lee S."/>
            <person name="de Baynast K."/>
            <person name="Wissotski M."/>
            <person name="Liu L."/>
            <person name="Talag J."/>
            <person name="Goicoechea J."/>
            <person name="Angelova A."/>
            <person name="Jetty R."/>
            <person name="Kudrna D."/>
            <person name="Golser W."/>
            <person name="Rivera L."/>
            <person name="Zhang J."/>
            <person name="Wing R."/>
        </authorList>
    </citation>
    <scope>NUCLEOTIDE SEQUENCE</scope>
</reference>
<feature type="region of interest" description="Disordered" evidence="1">
    <location>
        <begin position="27"/>
        <end position="68"/>
    </location>
</feature>
<dbReference type="Proteomes" id="UP000032180">
    <property type="component" value="Chromosome 8"/>
</dbReference>
<name>A0A0D9X9J5_9ORYZ</name>
<dbReference type="AlphaFoldDB" id="A0A0D9X9J5"/>
<dbReference type="STRING" id="77586.A0A0D9X9J5"/>
<evidence type="ECO:0000313" key="2">
    <source>
        <dbReference type="EnsemblPlants" id="LPERR08G16710.1"/>
    </source>
</evidence>
<dbReference type="EnsemblPlants" id="LPERR08G16710.1">
    <property type="protein sequence ID" value="LPERR08G16710.1"/>
    <property type="gene ID" value="LPERR08G16710"/>
</dbReference>
<reference evidence="2 3" key="1">
    <citation type="submission" date="2012-08" db="EMBL/GenBank/DDBJ databases">
        <title>Oryza genome evolution.</title>
        <authorList>
            <person name="Wing R.A."/>
        </authorList>
    </citation>
    <scope>NUCLEOTIDE SEQUENCE</scope>
</reference>
<accession>A0A0D9X9J5</accession>
<evidence type="ECO:0000313" key="3">
    <source>
        <dbReference type="Proteomes" id="UP000032180"/>
    </source>
</evidence>
<protein>
    <submittedName>
        <fullName evidence="2">Uncharacterized protein</fullName>
    </submittedName>
</protein>
<reference evidence="2" key="3">
    <citation type="submission" date="2015-04" db="UniProtKB">
        <authorList>
            <consortium name="EnsemblPlants"/>
        </authorList>
    </citation>
    <scope>IDENTIFICATION</scope>
</reference>